<keyword evidence="3" id="KW-0807">Transducer</keyword>
<dbReference type="SUPFAM" id="SSF58104">
    <property type="entry name" value="Methyl-accepting chemotaxis protein (MCP) signaling domain"/>
    <property type="match status" value="1"/>
</dbReference>
<reference evidence="8 9" key="1">
    <citation type="submission" date="2018-03" db="EMBL/GenBank/DDBJ databases">
        <authorList>
            <person name="Keele B.F."/>
        </authorList>
    </citation>
    <scope>NUCLEOTIDE SEQUENCE [LARGE SCALE GENOMIC DNA]</scope>
    <source>
        <strain evidence="8 9">CECT 8504</strain>
    </source>
</reference>
<dbReference type="AlphaFoldDB" id="A0A2R8C1Z0"/>
<feature type="region of interest" description="Disordered" evidence="4">
    <location>
        <begin position="643"/>
        <end position="666"/>
    </location>
</feature>
<dbReference type="PROSITE" id="PS50111">
    <property type="entry name" value="CHEMOTAXIS_TRANSDUC_2"/>
    <property type="match status" value="1"/>
</dbReference>
<dbReference type="PANTHER" id="PTHR43531:SF11">
    <property type="entry name" value="METHYL-ACCEPTING CHEMOTAXIS PROTEIN 3"/>
    <property type="match status" value="1"/>
</dbReference>
<dbReference type="InterPro" id="IPR051310">
    <property type="entry name" value="MCP_chemotaxis"/>
</dbReference>
<evidence type="ECO:0000313" key="8">
    <source>
        <dbReference type="EMBL" id="SPJ26346.1"/>
    </source>
</evidence>
<dbReference type="SMART" id="SM00304">
    <property type="entry name" value="HAMP"/>
    <property type="match status" value="1"/>
</dbReference>
<dbReference type="Gene3D" id="1.10.287.950">
    <property type="entry name" value="Methyl-accepting chemotaxis protein"/>
    <property type="match status" value="1"/>
</dbReference>
<dbReference type="RefSeq" id="WP_108896037.1">
    <property type="nucleotide sequence ID" value="NZ_ONZF01000018.1"/>
</dbReference>
<feature type="domain" description="HAMP" evidence="7">
    <location>
        <begin position="348"/>
        <end position="402"/>
    </location>
</feature>
<keyword evidence="5" id="KW-0472">Membrane</keyword>
<dbReference type="GO" id="GO:0007165">
    <property type="term" value="P:signal transduction"/>
    <property type="evidence" value="ECO:0007669"/>
    <property type="project" value="UniProtKB-KW"/>
</dbReference>
<evidence type="ECO:0000256" key="4">
    <source>
        <dbReference type="SAM" id="MobiDB-lite"/>
    </source>
</evidence>
<organism evidence="8 9">
    <name type="scientific">Palleronia abyssalis</name>
    <dbReference type="NCBI Taxonomy" id="1501240"/>
    <lineage>
        <taxon>Bacteria</taxon>
        <taxon>Pseudomonadati</taxon>
        <taxon>Pseudomonadota</taxon>
        <taxon>Alphaproteobacteria</taxon>
        <taxon>Rhodobacterales</taxon>
        <taxon>Roseobacteraceae</taxon>
        <taxon>Palleronia</taxon>
    </lineage>
</organism>
<dbReference type="PROSITE" id="PS50885">
    <property type="entry name" value="HAMP"/>
    <property type="match status" value="1"/>
</dbReference>
<dbReference type="PANTHER" id="PTHR43531">
    <property type="entry name" value="PROTEIN ICFG"/>
    <property type="match status" value="1"/>
</dbReference>
<evidence type="ECO:0000256" key="5">
    <source>
        <dbReference type="SAM" id="Phobius"/>
    </source>
</evidence>
<dbReference type="GO" id="GO:0004888">
    <property type="term" value="F:transmembrane signaling receptor activity"/>
    <property type="evidence" value="ECO:0007669"/>
    <property type="project" value="TreeGrafter"/>
</dbReference>
<comment type="similarity">
    <text evidence="2">Belongs to the methyl-accepting chemotaxis (MCP) protein family.</text>
</comment>
<feature type="compositionally biased region" description="Polar residues" evidence="4">
    <location>
        <begin position="653"/>
        <end position="666"/>
    </location>
</feature>
<keyword evidence="5" id="KW-1133">Transmembrane helix</keyword>
<feature type="region of interest" description="Disordered" evidence="4">
    <location>
        <begin position="425"/>
        <end position="448"/>
    </location>
</feature>
<feature type="transmembrane region" description="Helical" evidence="5">
    <location>
        <begin position="321"/>
        <end position="346"/>
    </location>
</feature>
<evidence type="ECO:0000256" key="2">
    <source>
        <dbReference type="ARBA" id="ARBA00029447"/>
    </source>
</evidence>
<dbReference type="GO" id="GO:0006935">
    <property type="term" value="P:chemotaxis"/>
    <property type="evidence" value="ECO:0007669"/>
    <property type="project" value="UniProtKB-KW"/>
</dbReference>
<feature type="domain" description="Methyl-accepting transducer" evidence="6">
    <location>
        <begin position="417"/>
        <end position="632"/>
    </location>
</feature>
<evidence type="ECO:0000313" key="9">
    <source>
        <dbReference type="Proteomes" id="UP000244912"/>
    </source>
</evidence>
<gene>
    <name evidence="8" type="primary">trg_5</name>
    <name evidence="8" type="ORF">PAA8504_04204</name>
</gene>
<dbReference type="Proteomes" id="UP000244912">
    <property type="component" value="Unassembled WGS sequence"/>
</dbReference>
<keyword evidence="9" id="KW-1185">Reference proteome</keyword>
<evidence type="ECO:0000259" key="6">
    <source>
        <dbReference type="PROSITE" id="PS50111"/>
    </source>
</evidence>
<dbReference type="OrthoDB" id="354287at2"/>
<name>A0A2R8C1Z0_9RHOB</name>
<dbReference type="EMBL" id="ONZF01000018">
    <property type="protein sequence ID" value="SPJ26346.1"/>
    <property type="molecule type" value="Genomic_DNA"/>
</dbReference>
<evidence type="ECO:0000256" key="3">
    <source>
        <dbReference type="PROSITE-ProRule" id="PRU00284"/>
    </source>
</evidence>
<accession>A0A2R8C1Z0</accession>
<dbReference type="InterPro" id="IPR003660">
    <property type="entry name" value="HAMP_dom"/>
</dbReference>
<dbReference type="SMART" id="SM00283">
    <property type="entry name" value="MA"/>
    <property type="match status" value="1"/>
</dbReference>
<keyword evidence="5" id="KW-0812">Transmembrane</keyword>
<proteinExistence type="inferred from homology"/>
<dbReference type="GO" id="GO:0005886">
    <property type="term" value="C:plasma membrane"/>
    <property type="evidence" value="ECO:0007669"/>
    <property type="project" value="TreeGrafter"/>
</dbReference>
<protein>
    <submittedName>
        <fullName evidence="8">Methyl-accepting chemotaxis protein III</fullName>
    </submittedName>
</protein>
<evidence type="ECO:0000256" key="1">
    <source>
        <dbReference type="ARBA" id="ARBA00022500"/>
    </source>
</evidence>
<dbReference type="Pfam" id="PF00015">
    <property type="entry name" value="MCPsignal"/>
    <property type="match status" value="1"/>
</dbReference>
<sequence length="666" mass="71327">MNLSKLVSIAFLAVGVFAAGKFTMSVASAWGDYRTIARMTEASKANSAWAAGTIALSLERSVTQVAMSLDASVPLNLRQLIDLQREDAGRFFREAVDLVDAGPASSGNSAFLSESRNSIAAIDALRAEVDRALSLPKVERDSTRSKELPFEMKRLIADMKTDGLLLTPANEVSADISIALAGVQDRAWEVREFGGRARTYYAIATLNGTKIPDAYLNMIYADEKRAASAWGALKNLAIASDLPQPILDRIDIGETLYFEDYIKLTGGLTETSLTAAGAPDYSIGFDAFFELSNEALDHMTALSNLAGDELVAYWEARRTGALIGLATNLALLLALGGVVLFVLSLLRKRLVSRLEETTEALEKLSSGKLDVEIDTRSDDLEEVARLVSALEIFRENMRKTDSLRQSLQNVLSNALENAEAVARAAGELRQSSEQSSQGADAQAASAQEASAAIEQMSASIGHSATNAAETDKIATRASAKAQSSGEAVAEAVAAVQQIVQKIGVVQEIAQQTDLLALNAAVEAARAGENGKGFAVVAAEVRKLAERSRVAAAEISRLSNSTVQTAGEARSQIDELLPEICRTADLVQEISAAIREQSVGAEQVNRSIRELDQVIQQNAAASDQSKELAQDLSIQAEELRQTISQFDEDDTAERNQQQSTNALKLVA</sequence>
<keyword evidence="1" id="KW-0145">Chemotaxis</keyword>
<dbReference type="InterPro" id="IPR004089">
    <property type="entry name" value="MCPsignal_dom"/>
</dbReference>
<evidence type="ECO:0000259" key="7">
    <source>
        <dbReference type="PROSITE" id="PS50885"/>
    </source>
</evidence>